<dbReference type="InterPro" id="IPR025487">
    <property type="entry name" value="DUF4379"/>
</dbReference>
<dbReference type="AlphaFoldDB" id="A0A939B4D2"/>
<dbReference type="Pfam" id="PF14311">
    <property type="entry name" value="DUF4379"/>
    <property type="match status" value="1"/>
</dbReference>
<evidence type="ECO:0000313" key="2">
    <source>
        <dbReference type="EMBL" id="MBM6661435.1"/>
    </source>
</evidence>
<organism evidence="2 3">
    <name type="scientific">Marseilla massiliensis</name>
    <dbReference type="NCBI Taxonomy" id="1841864"/>
    <lineage>
        <taxon>Bacteria</taxon>
        <taxon>Pseudomonadati</taxon>
        <taxon>Bacteroidota</taxon>
        <taxon>Bacteroidia</taxon>
        <taxon>Bacteroidales</taxon>
        <taxon>Prevotellaceae</taxon>
        <taxon>Marseilla</taxon>
    </lineage>
</organism>
<comment type="caution">
    <text evidence="2">The sequence shown here is derived from an EMBL/GenBank/DDBJ whole genome shotgun (WGS) entry which is preliminary data.</text>
</comment>
<accession>A0A939B4D2</accession>
<dbReference type="EMBL" id="JACJJL010000008">
    <property type="protein sequence ID" value="MBM6661435.1"/>
    <property type="molecule type" value="Genomic_DNA"/>
</dbReference>
<protein>
    <submittedName>
        <fullName evidence="2">Zinc-ribbon domain-containing protein</fullName>
    </submittedName>
</protein>
<keyword evidence="3" id="KW-1185">Reference proteome</keyword>
<dbReference type="Proteomes" id="UP000764045">
    <property type="component" value="Unassembled WGS sequence"/>
</dbReference>
<evidence type="ECO:0000313" key="3">
    <source>
        <dbReference type="Proteomes" id="UP000764045"/>
    </source>
</evidence>
<gene>
    <name evidence="2" type="ORF">H6B30_06660</name>
</gene>
<proteinExistence type="predicted"/>
<name>A0A939B4D2_9BACT</name>
<feature type="domain" description="Treble clef zinc finger" evidence="1">
    <location>
        <begin position="20"/>
        <end position="56"/>
    </location>
</feature>
<evidence type="ECO:0000259" key="1">
    <source>
        <dbReference type="Pfam" id="PF14311"/>
    </source>
</evidence>
<reference evidence="2 3" key="1">
    <citation type="journal article" date="2021" name="Sci. Rep.">
        <title>The distribution of antibiotic resistance genes in chicken gut microbiota commensals.</title>
        <authorList>
            <person name="Juricova H."/>
            <person name="Matiasovicova J."/>
            <person name="Kubasova T."/>
            <person name="Cejkova D."/>
            <person name="Rychlik I."/>
        </authorList>
    </citation>
    <scope>NUCLEOTIDE SEQUENCE [LARGE SCALE GENOMIC DNA]</scope>
    <source>
        <strain evidence="2 3">An819</strain>
    </source>
</reference>
<sequence>MHKNQLPSYGESLASKFPEIAKEWCYEKNGNLIPETTFAGSHKEVFWKCAECGQIYIRLPVIQDTRRIDSVA</sequence>